<evidence type="ECO:0000313" key="2">
    <source>
        <dbReference type="EMBL" id="KAE9321774.1"/>
    </source>
</evidence>
<proteinExistence type="predicted"/>
<evidence type="ECO:0000313" key="3">
    <source>
        <dbReference type="Proteomes" id="UP000486351"/>
    </source>
</evidence>
<reference evidence="2 3" key="1">
    <citation type="submission" date="2018-09" db="EMBL/GenBank/DDBJ databases">
        <title>Genomic investigation of the strawberry pathogen Phytophthora fragariae indicates pathogenicity is determined by transcriptional variation in three key races.</title>
        <authorList>
            <person name="Adams T.M."/>
            <person name="Armitage A.D."/>
            <person name="Sobczyk M.K."/>
            <person name="Bates H.J."/>
            <person name="Dunwell J.M."/>
            <person name="Nellist C.F."/>
            <person name="Harrison R.J."/>
        </authorList>
    </citation>
    <scope>NUCLEOTIDE SEQUENCE [LARGE SCALE GENOMIC DNA]</scope>
    <source>
        <strain evidence="2 3">NOV-77</strain>
    </source>
</reference>
<dbReference type="Proteomes" id="UP000486351">
    <property type="component" value="Unassembled WGS sequence"/>
</dbReference>
<protein>
    <submittedName>
        <fullName evidence="2">Uncharacterized protein</fullName>
    </submittedName>
</protein>
<dbReference type="AlphaFoldDB" id="A0A6G0R7D1"/>
<accession>A0A6G0R7D1</accession>
<feature type="compositionally biased region" description="Polar residues" evidence="1">
    <location>
        <begin position="68"/>
        <end position="86"/>
    </location>
</feature>
<feature type="region of interest" description="Disordered" evidence="1">
    <location>
        <begin position="23"/>
        <end position="91"/>
    </location>
</feature>
<organism evidence="2 3">
    <name type="scientific">Phytophthora fragariae</name>
    <dbReference type="NCBI Taxonomy" id="53985"/>
    <lineage>
        <taxon>Eukaryota</taxon>
        <taxon>Sar</taxon>
        <taxon>Stramenopiles</taxon>
        <taxon>Oomycota</taxon>
        <taxon>Peronosporomycetes</taxon>
        <taxon>Peronosporales</taxon>
        <taxon>Peronosporaceae</taxon>
        <taxon>Phytophthora</taxon>
    </lineage>
</organism>
<sequence>MKIRIGVLSLTEMVFDIFYDTSPSKAAARTSERPQERAPQPVKPSEPRGETHQGRRLNLIPLREESSAEVQQQARAKSGGDSNVAQKPTLKTEELEQGYEAVLMGTLFKQWQQFSDVEQKLQADQIDEMLKVNEHVLDCVKRKPDHAR</sequence>
<evidence type="ECO:0000256" key="1">
    <source>
        <dbReference type="SAM" id="MobiDB-lite"/>
    </source>
</evidence>
<dbReference type="EMBL" id="QXFY01001301">
    <property type="protein sequence ID" value="KAE9321774.1"/>
    <property type="molecule type" value="Genomic_DNA"/>
</dbReference>
<name>A0A6G0R7D1_9STRA</name>
<gene>
    <name evidence="2" type="ORF">PF008_g17738</name>
</gene>
<comment type="caution">
    <text evidence="2">The sequence shown here is derived from an EMBL/GenBank/DDBJ whole genome shotgun (WGS) entry which is preliminary data.</text>
</comment>